<evidence type="ECO:0000313" key="1">
    <source>
        <dbReference type="EMBL" id="GLY80563.1"/>
    </source>
</evidence>
<organism evidence="1 2">
    <name type="scientific">Actinoallomurus iriomotensis</name>
    <dbReference type="NCBI Taxonomy" id="478107"/>
    <lineage>
        <taxon>Bacteria</taxon>
        <taxon>Bacillati</taxon>
        <taxon>Actinomycetota</taxon>
        <taxon>Actinomycetes</taxon>
        <taxon>Streptosporangiales</taxon>
        <taxon>Thermomonosporaceae</taxon>
        <taxon>Actinoallomurus</taxon>
    </lineage>
</organism>
<comment type="caution">
    <text evidence="1">The sequence shown here is derived from an EMBL/GenBank/DDBJ whole genome shotgun (WGS) entry which is preliminary data.</text>
</comment>
<proteinExistence type="predicted"/>
<name>A0A9W6RRU0_9ACTN</name>
<dbReference type="EMBL" id="BSTJ01000015">
    <property type="protein sequence ID" value="GLY80563.1"/>
    <property type="molecule type" value="Genomic_DNA"/>
</dbReference>
<dbReference type="RefSeq" id="WP_285633687.1">
    <property type="nucleotide sequence ID" value="NZ_BSTJ01000015.1"/>
</dbReference>
<protein>
    <submittedName>
        <fullName evidence="1">Uncharacterized protein</fullName>
    </submittedName>
</protein>
<dbReference type="Proteomes" id="UP001165135">
    <property type="component" value="Unassembled WGS sequence"/>
</dbReference>
<dbReference type="AlphaFoldDB" id="A0A9W6RRU0"/>
<evidence type="ECO:0000313" key="2">
    <source>
        <dbReference type="Proteomes" id="UP001165135"/>
    </source>
</evidence>
<reference evidence="1" key="1">
    <citation type="submission" date="2023-03" db="EMBL/GenBank/DDBJ databases">
        <title>Actinoallomurus iriomotensis NBRC 103681.</title>
        <authorList>
            <person name="Ichikawa N."/>
            <person name="Sato H."/>
            <person name="Tonouchi N."/>
        </authorList>
    </citation>
    <scope>NUCLEOTIDE SEQUENCE</scope>
    <source>
        <strain evidence="1">NBRC 103681</strain>
    </source>
</reference>
<gene>
    <name evidence="1" type="ORF">Airi01_088300</name>
</gene>
<accession>A0A9W6RRU0</accession>
<sequence length="343" mass="37890">MRIGFSFWGFLGSGIIDTPDGGRFWRRPIVDELIGLGHEVVLLQTDRDRTEAGQALPYRWHAGFPAIDVLMCEWRWPLPGRNTTPCGSVGHTCDLHRQADLITSYSNAGVPTLIWDTDRQLPTDASLRQLQNVLVCEPGLAPPPGSVSLPTPVPDHLLDAADPAELAARTRRLALAYVGNQYDRDGDFAAFFAPAAARFPHQVAGKWTQTSRWPWVNFTGRCAFSQTRAVYLTATTTILLNRPRYSRVGHVSQRLGEAVLAGCLPLTPTSLACADVYTPSALHVADGAETVERITWAQRIAGSREHEELIEACLLLLEPFRLSAWARRLTQLMTTIPTGSERT</sequence>